<name>A0A382VTK6_9ZZZZ</name>
<gene>
    <name evidence="1" type="ORF">METZ01_LOCUS402701</name>
</gene>
<evidence type="ECO:0000313" key="1">
    <source>
        <dbReference type="EMBL" id="SVD49847.1"/>
    </source>
</evidence>
<proteinExistence type="predicted"/>
<accession>A0A382VTK6</accession>
<organism evidence="1">
    <name type="scientific">marine metagenome</name>
    <dbReference type="NCBI Taxonomy" id="408172"/>
    <lineage>
        <taxon>unclassified sequences</taxon>
        <taxon>metagenomes</taxon>
        <taxon>ecological metagenomes</taxon>
    </lineage>
</organism>
<protein>
    <submittedName>
        <fullName evidence="1">Uncharacterized protein</fullName>
    </submittedName>
</protein>
<dbReference type="EMBL" id="UINC01154515">
    <property type="protein sequence ID" value="SVD49847.1"/>
    <property type="molecule type" value="Genomic_DNA"/>
</dbReference>
<reference evidence="1" key="1">
    <citation type="submission" date="2018-05" db="EMBL/GenBank/DDBJ databases">
        <authorList>
            <person name="Lanie J.A."/>
            <person name="Ng W.-L."/>
            <person name="Kazmierczak K.M."/>
            <person name="Andrzejewski T.M."/>
            <person name="Davidsen T.M."/>
            <person name="Wayne K.J."/>
            <person name="Tettelin H."/>
            <person name="Glass J.I."/>
            <person name="Rusch D."/>
            <person name="Podicherti R."/>
            <person name="Tsui H.-C.T."/>
            <person name="Winkler M.E."/>
        </authorList>
    </citation>
    <scope>NUCLEOTIDE SEQUENCE</scope>
</reference>
<sequence length="82" mass="9576">MTKFAEKIVNRGMSVPAILFLDMSKYLSFVSSQLMVFFGPILTTFIRSDGYYQLAELLEDRNNIEYLLTEIERIELEESEQV</sequence>
<dbReference type="AlphaFoldDB" id="A0A382VTK6"/>